<dbReference type="Pfam" id="PF02517">
    <property type="entry name" value="Rce1-like"/>
    <property type="match status" value="1"/>
</dbReference>
<dbReference type="GO" id="GO:0080120">
    <property type="term" value="P:CAAX-box protein maturation"/>
    <property type="evidence" value="ECO:0007669"/>
    <property type="project" value="UniProtKB-ARBA"/>
</dbReference>
<dbReference type="Proteomes" id="UP000011625">
    <property type="component" value="Unassembled WGS sequence"/>
</dbReference>
<dbReference type="GO" id="GO:0006508">
    <property type="term" value="P:proteolysis"/>
    <property type="evidence" value="ECO:0007669"/>
    <property type="project" value="UniProtKB-KW"/>
</dbReference>
<keyword evidence="4" id="KW-1185">Reference proteome</keyword>
<feature type="transmembrane region" description="Helical" evidence="1">
    <location>
        <begin position="16"/>
        <end position="39"/>
    </location>
</feature>
<dbReference type="RefSeq" id="WP_005041851.1">
    <property type="nucleotide sequence ID" value="NZ_AOME01000050.1"/>
</dbReference>
<evidence type="ECO:0000313" key="3">
    <source>
        <dbReference type="EMBL" id="EMA53636.1"/>
    </source>
</evidence>
<keyword evidence="1" id="KW-0472">Membrane</keyword>
<evidence type="ECO:0000259" key="2">
    <source>
        <dbReference type="Pfam" id="PF02517"/>
    </source>
</evidence>
<keyword evidence="1" id="KW-0812">Transmembrane</keyword>
<dbReference type="PANTHER" id="PTHR36435">
    <property type="entry name" value="SLR1288 PROTEIN"/>
    <property type="match status" value="1"/>
</dbReference>
<feature type="transmembrane region" description="Helical" evidence="1">
    <location>
        <begin position="137"/>
        <end position="157"/>
    </location>
</feature>
<feature type="transmembrane region" description="Helical" evidence="1">
    <location>
        <begin position="51"/>
        <end position="75"/>
    </location>
</feature>
<gene>
    <name evidence="3" type="ORF">C450_06992</name>
</gene>
<organism evidence="3 4">
    <name type="scientific">Halococcus salifodinae DSM 8989</name>
    <dbReference type="NCBI Taxonomy" id="1227456"/>
    <lineage>
        <taxon>Archaea</taxon>
        <taxon>Methanobacteriati</taxon>
        <taxon>Methanobacteriota</taxon>
        <taxon>Stenosarchaea group</taxon>
        <taxon>Halobacteria</taxon>
        <taxon>Halobacteriales</taxon>
        <taxon>Halococcaceae</taxon>
        <taxon>Halococcus</taxon>
    </lineage>
</organism>
<proteinExistence type="predicted"/>
<evidence type="ECO:0000256" key="1">
    <source>
        <dbReference type="SAM" id="Phobius"/>
    </source>
</evidence>
<name>M0N701_9EURY</name>
<feature type="transmembrane region" description="Helical" evidence="1">
    <location>
        <begin position="194"/>
        <end position="214"/>
    </location>
</feature>
<dbReference type="PATRIC" id="fig|1227456.3.peg.1390"/>
<dbReference type="PANTHER" id="PTHR36435:SF1">
    <property type="entry name" value="CAAX AMINO TERMINAL PROTEASE FAMILY PROTEIN"/>
    <property type="match status" value="1"/>
</dbReference>
<feature type="transmembrane region" description="Helical" evidence="1">
    <location>
        <begin position="169"/>
        <end position="188"/>
    </location>
</feature>
<feature type="transmembrane region" description="Helical" evidence="1">
    <location>
        <begin position="95"/>
        <end position="117"/>
    </location>
</feature>
<feature type="domain" description="CAAX prenyl protease 2/Lysostaphin resistance protein A-like" evidence="2">
    <location>
        <begin position="137"/>
        <end position="233"/>
    </location>
</feature>
<dbReference type="STRING" id="1227456.C450_06992"/>
<reference evidence="3 4" key="1">
    <citation type="journal article" date="2014" name="PLoS Genet.">
        <title>Phylogenetically driven sequencing of extremely halophilic archaea reveals strategies for static and dynamic osmo-response.</title>
        <authorList>
            <person name="Becker E.A."/>
            <person name="Seitzer P.M."/>
            <person name="Tritt A."/>
            <person name="Larsen D."/>
            <person name="Krusor M."/>
            <person name="Yao A.I."/>
            <person name="Wu D."/>
            <person name="Madern D."/>
            <person name="Eisen J.A."/>
            <person name="Darling A.E."/>
            <person name="Facciotti M.T."/>
        </authorList>
    </citation>
    <scope>NUCLEOTIDE SEQUENCE [LARGE SCALE GENOMIC DNA]</scope>
    <source>
        <strain evidence="3 4">DSM 8989</strain>
    </source>
</reference>
<keyword evidence="3" id="KW-0378">Hydrolase</keyword>
<dbReference type="InterPro" id="IPR003675">
    <property type="entry name" value="Rce1/LyrA-like_dom"/>
</dbReference>
<feature type="transmembrane region" description="Helical" evidence="1">
    <location>
        <begin position="221"/>
        <end position="243"/>
    </location>
</feature>
<sequence length="254" mass="26595">MSTTVGMDGTWGRLRAVGVGAAITVAGFLVAVPFGFVVGNAAGLLGIEFSLTAGFVLSTILLQGVAFPLTAFGYLRLRGLSLSFVKARLPTLRDILWIVSGYVLVFALVFALLLIVVNLGVPTASRTDQAALQDPGTLIWLIPLSLLVIGPGEELLFRGIIQGRLRESFGPVGAVVLASATFAPAHILALTGSYQALAATISLLFVPALVFGVTYELTDNLVVPSIIHGAYNATIFGIVYIGLRYGPTQPPGLL</sequence>
<comment type="caution">
    <text evidence="3">The sequence shown here is derived from an EMBL/GenBank/DDBJ whole genome shotgun (WGS) entry which is preliminary data.</text>
</comment>
<evidence type="ECO:0000313" key="4">
    <source>
        <dbReference type="Proteomes" id="UP000011625"/>
    </source>
</evidence>
<dbReference type="OrthoDB" id="275779at2157"/>
<dbReference type="AlphaFoldDB" id="M0N701"/>
<keyword evidence="1" id="KW-1133">Transmembrane helix</keyword>
<dbReference type="EMBL" id="AOME01000050">
    <property type="protein sequence ID" value="EMA53636.1"/>
    <property type="molecule type" value="Genomic_DNA"/>
</dbReference>
<dbReference type="GO" id="GO:0004175">
    <property type="term" value="F:endopeptidase activity"/>
    <property type="evidence" value="ECO:0007669"/>
    <property type="project" value="UniProtKB-ARBA"/>
</dbReference>
<accession>M0N701</accession>
<keyword evidence="3" id="KW-0645">Protease</keyword>
<dbReference type="InterPro" id="IPR052710">
    <property type="entry name" value="CAAX_protease"/>
</dbReference>
<protein>
    <submittedName>
        <fullName evidence="3">CAAX amino terminal protease family protein</fullName>
    </submittedName>
</protein>